<evidence type="ECO:0000256" key="1">
    <source>
        <dbReference type="SAM" id="MobiDB-lite"/>
    </source>
</evidence>
<evidence type="ECO:0000313" key="3">
    <source>
        <dbReference type="Proteomes" id="UP001174694"/>
    </source>
</evidence>
<evidence type="ECO:0000313" key="2">
    <source>
        <dbReference type="EMBL" id="KAJ9155685.1"/>
    </source>
</evidence>
<reference evidence="2" key="1">
    <citation type="submission" date="2022-07" db="EMBL/GenBank/DDBJ databases">
        <title>Fungi with potential for degradation of polypropylene.</title>
        <authorList>
            <person name="Gostincar C."/>
        </authorList>
    </citation>
    <scope>NUCLEOTIDE SEQUENCE</scope>
    <source>
        <strain evidence="2">EXF-13308</strain>
    </source>
</reference>
<name>A0AA38S3Q7_9PEZI</name>
<dbReference type="SUPFAM" id="SSF53335">
    <property type="entry name" value="S-adenosyl-L-methionine-dependent methyltransferases"/>
    <property type="match status" value="1"/>
</dbReference>
<dbReference type="InterPro" id="IPR029063">
    <property type="entry name" value="SAM-dependent_MTases_sf"/>
</dbReference>
<dbReference type="EMBL" id="JANBVO010000003">
    <property type="protein sequence ID" value="KAJ9155685.1"/>
    <property type="molecule type" value="Genomic_DNA"/>
</dbReference>
<organism evidence="2 3">
    <name type="scientific">Pleurostoma richardsiae</name>
    <dbReference type="NCBI Taxonomy" id="41990"/>
    <lineage>
        <taxon>Eukaryota</taxon>
        <taxon>Fungi</taxon>
        <taxon>Dikarya</taxon>
        <taxon>Ascomycota</taxon>
        <taxon>Pezizomycotina</taxon>
        <taxon>Sordariomycetes</taxon>
        <taxon>Sordariomycetidae</taxon>
        <taxon>Calosphaeriales</taxon>
        <taxon>Pleurostomataceae</taxon>
        <taxon>Pleurostoma</taxon>
    </lineage>
</organism>
<feature type="region of interest" description="Disordered" evidence="1">
    <location>
        <begin position="1"/>
        <end position="42"/>
    </location>
</feature>
<dbReference type="Gene3D" id="3.40.50.150">
    <property type="entry name" value="Vaccinia Virus protein VP39"/>
    <property type="match status" value="1"/>
</dbReference>
<feature type="region of interest" description="Disordered" evidence="1">
    <location>
        <begin position="549"/>
        <end position="575"/>
    </location>
</feature>
<keyword evidence="3" id="KW-1185">Reference proteome</keyword>
<feature type="compositionally biased region" description="Polar residues" evidence="1">
    <location>
        <begin position="1"/>
        <end position="12"/>
    </location>
</feature>
<gene>
    <name evidence="2" type="ORF">NKR23_g1565</name>
</gene>
<proteinExistence type="predicted"/>
<dbReference type="Proteomes" id="UP001174694">
    <property type="component" value="Unassembled WGS sequence"/>
</dbReference>
<protein>
    <submittedName>
        <fullName evidence="2">Uncharacterized protein</fullName>
    </submittedName>
</protein>
<dbReference type="AlphaFoldDB" id="A0AA38S3Q7"/>
<comment type="caution">
    <text evidence="2">The sequence shown here is derived from an EMBL/GenBank/DDBJ whole genome shotgun (WGS) entry which is preliminary data.</text>
</comment>
<accession>A0AA38S3Q7</accession>
<sequence length="575" mass="64087">MEFRQQDMSYSSGYGDRDVQGHGHLGLRPEGPAAFPERGGSPRVTTSVRELFLENFRLWEAAAIYEKRSKAPDTGGDSIDVILEISGGSEWSRRVTSAHPNVKLSARHASQVEGVPWGCDFRVCDLDRDWKVGRASQDLVMGVDILQNFSDPEAACQLALQALRPGGFLEIRDFSLRPRPPELRQAPWAFEDAADILIAAMRRAGFEDIRAFRAPIHTTAYADVFRDRYEQLLTRNARLGRLSPDAVQHLLKTDGIVIECLSISGQKEHFSNLADISPDSRKEYLSECLQVFIYDLKRASESNLRLLSNAVRMWARTWMLPELTPREVEWATRLPSRPDGIGDIDPKPEILFILGRLLELVGGGPKLLKVLEVTGVSASIAAFWAHHQAKVKPGAEWFSKLHAHARRPIGEPPVEALPKDLCMELLKEFGMTCGHCFGHALREVLLEEQEQKQQLDLGGTSGQEMEICAPEPDRSALFMPDPAGQDRVSMPPPPRPSVISVRPQKWWEQPPPTVDSDMFDAPASQEALWVPPAPRKKQSVGEFINDMIHSGQAPSTKGKAYSHTGQLKGPIPDPF</sequence>